<sequence length="100" mass="10563">MLCFELFQLLEAFCREFRTMRNLFSQAVSSVVPCSNLLRCVVPEKSNAIIGVVTAGFECLPPSCDGLTGPDDHGQMISTGRLAVHGSSGSQAGQSGAPTN</sequence>
<accession>A0A2Z7C2A2</accession>
<proteinExistence type="predicted"/>
<keyword evidence="2" id="KW-1185">Reference proteome</keyword>
<dbReference type="Proteomes" id="UP000250235">
    <property type="component" value="Unassembled WGS sequence"/>
</dbReference>
<dbReference type="EMBL" id="KV001792">
    <property type="protein sequence ID" value="KZV38570.1"/>
    <property type="molecule type" value="Genomic_DNA"/>
</dbReference>
<evidence type="ECO:0000313" key="2">
    <source>
        <dbReference type="Proteomes" id="UP000250235"/>
    </source>
</evidence>
<organism evidence="1 2">
    <name type="scientific">Dorcoceras hygrometricum</name>
    <dbReference type="NCBI Taxonomy" id="472368"/>
    <lineage>
        <taxon>Eukaryota</taxon>
        <taxon>Viridiplantae</taxon>
        <taxon>Streptophyta</taxon>
        <taxon>Embryophyta</taxon>
        <taxon>Tracheophyta</taxon>
        <taxon>Spermatophyta</taxon>
        <taxon>Magnoliopsida</taxon>
        <taxon>eudicotyledons</taxon>
        <taxon>Gunneridae</taxon>
        <taxon>Pentapetalae</taxon>
        <taxon>asterids</taxon>
        <taxon>lamiids</taxon>
        <taxon>Lamiales</taxon>
        <taxon>Gesneriaceae</taxon>
        <taxon>Didymocarpoideae</taxon>
        <taxon>Trichosporeae</taxon>
        <taxon>Loxocarpinae</taxon>
        <taxon>Dorcoceras</taxon>
    </lineage>
</organism>
<reference evidence="1 2" key="1">
    <citation type="journal article" date="2015" name="Proc. Natl. Acad. Sci. U.S.A.">
        <title>The resurrection genome of Boea hygrometrica: A blueprint for survival of dehydration.</title>
        <authorList>
            <person name="Xiao L."/>
            <person name="Yang G."/>
            <person name="Zhang L."/>
            <person name="Yang X."/>
            <person name="Zhao S."/>
            <person name="Ji Z."/>
            <person name="Zhou Q."/>
            <person name="Hu M."/>
            <person name="Wang Y."/>
            <person name="Chen M."/>
            <person name="Xu Y."/>
            <person name="Jin H."/>
            <person name="Xiao X."/>
            <person name="Hu G."/>
            <person name="Bao F."/>
            <person name="Hu Y."/>
            <person name="Wan P."/>
            <person name="Li L."/>
            <person name="Deng X."/>
            <person name="Kuang T."/>
            <person name="Xiang C."/>
            <person name="Zhu J.K."/>
            <person name="Oliver M.J."/>
            <person name="He Y."/>
        </authorList>
    </citation>
    <scope>NUCLEOTIDE SEQUENCE [LARGE SCALE GENOMIC DNA]</scope>
    <source>
        <strain evidence="2">cv. XS01</strain>
    </source>
</reference>
<evidence type="ECO:0000313" key="1">
    <source>
        <dbReference type="EMBL" id="KZV38570.1"/>
    </source>
</evidence>
<dbReference type="AlphaFoldDB" id="A0A2Z7C2A2"/>
<protein>
    <submittedName>
        <fullName evidence="1">Uncharacterized protein</fullName>
    </submittedName>
</protein>
<name>A0A2Z7C2A2_9LAMI</name>
<gene>
    <name evidence="1" type="ORF">F511_04275</name>
</gene>